<dbReference type="EMBL" id="QWEZ01000001">
    <property type="protein sequence ID" value="RRJ84309.1"/>
    <property type="molecule type" value="Genomic_DNA"/>
</dbReference>
<proteinExistence type="inferred from homology"/>
<name>A0A3P3VS25_9GAMM</name>
<evidence type="ECO:0000256" key="2">
    <source>
        <dbReference type="ARBA" id="ARBA00023015"/>
    </source>
</evidence>
<gene>
    <name evidence="8" type="ORF">D0544_04160</name>
</gene>
<dbReference type="InterPro" id="IPR014284">
    <property type="entry name" value="RNA_pol_sigma-70_dom"/>
</dbReference>
<feature type="domain" description="RNA polymerase sigma-70 region 2" evidence="6">
    <location>
        <begin position="16"/>
        <end position="70"/>
    </location>
</feature>
<dbReference type="Pfam" id="PF08281">
    <property type="entry name" value="Sigma70_r4_2"/>
    <property type="match status" value="1"/>
</dbReference>
<reference evidence="8 9" key="2">
    <citation type="submission" date="2018-12" db="EMBL/GenBank/DDBJ databases">
        <title>Simiduia agarivorans gen. nov., sp. nov., a marine, agarolytic bacterium isolated from shallow coastal water from Keelung, Taiwan.</title>
        <authorList>
            <person name="Shieh W.Y."/>
        </authorList>
    </citation>
    <scope>NUCLEOTIDE SEQUENCE [LARGE SCALE GENOMIC DNA]</scope>
    <source>
        <strain evidence="8 9">GTF-13</strain>
    </source>
</reference>
<keyword evidence="4" id="KW-0804">Transcription</keyword>
<dbReference type="GO" id="GO:0003677">
    <property type="term" value="F:DNA binding"/>
    <property type="evidence" value="ECO:0007669"/>
    <property type="project" value="InterPro"/>
</dbReference>
<dbReference type="SUPFAM" id="SSF88659">
    <property type="entry name" value="Sigma3 and sigma4 domains of RNA polymerase sigma factors"/>
    <property type="match status" value="1"/>
</dbReference>
<evidence type="ECO:0000256" key="1">
    <source>
        <dbReference type="ARBA" id="ARBA00010641"/>
    </source>
</evidence>
<dbReference type="CDD" id="cd06171">
    <property type="entry name" value="Sigma70_r4"/>
    <property type="match status" value="1"/>
</dbReference>
<comment type="similarity">
    <text evidence="1">Belongs to the sigma-70 factor family. ECF subfamily.</text>
</comment>
<dbReference type="RefSeq" id="WP_125014737.1">
    <property type="nucleotide sequence ID" value="NZ_QWEZ01000001.1"/>
</dbReference>
<dbReference type="AlphaFoldDB" id="A0A3P3VS25"/>
<dbReference type="NCBIfam" id="TIGR02937">
    <property type="entry name" value="sigma70-ECF"/>
    <property type="match status" value="1"/>
</dbReference>
<dbReference type="InterPro" id="IPR013324">
    <property type="entry name" value="RNA_pol_sigma_r3/r4-like"/>
</dbReference>
<dbReference type="Pfam" id="PF04542">
    <property type="entry name" value="Sigma70_r2"/>
    <property type="match status" value="1"/>
</dbReference>
<dbReference type="GO" id="GO:0006352">
    <property type="term" value="P:DNA-templated transcription initiation"/>
    <property type="evidence" value="ECO:0007669"/>
    <property type="project" value="InterPro"/>
</dbReference>
<evidence type="ECO:0000256" key="3">
    <source>
        <dbReference type="ARBA" id="ARBA00023082"/>
    </source>
</evidence>
<dbReference type="Gene3D" id="1.10.10.10">
    <property type="entry name" value="Winged helix-like DNA-binding domain superfamily/Winged helix DNA-binding domain"/>
    <property type="match status" value="1"/>
</dbReference>
<dbReference type="GO" id="GO:0016987">
    <property type="term" value="F:sigma factor activity"/>
    <property type="evidence" value="ECO:0007669"/>
    <property type="project" value="UniProtKB-KW"/>
</dbReference>
<feature type="domain" description="RNA polymerase sigma factor 70 region 4 type 2" evidence="7">
    <location>
        <begin position="108"/>
        <end position="159"/>
    </location>
</feature>
<dbReference type="PANTHER" id="PTHR43133">
    <property type="entry name" value="RNA POLYMERASE ECF-TYPE SIGMA FACTO"/>
    <property type="match status" value="1"/>
</dbReference>
<dbReference type="InterPro" id="IPR039425">
    <property type="entry name" value="RNA_pol_sigma-70-like"/>
</dbReference>
<dbReference type="Gene3D" id="1.10.1740.10">
    <property type="match status" value="1"/>
</dbReference>
<protein>
    <submittedName>
        <fullName evidence="8">RNA polymerase sigma factor</fullName>
    </submittedName>
</protein>
<evidence type="ECO:0000259" key="7">
    <source>
        <dbReference type="Pfam" id="PF08281"/>
    </source>
</evidence>
<accession>A0A3P3VS25</accession>
<evidence type="ECO:0000256" key="4">
    <source>
        <dbReference type="ARBA" id="ARBA00023163"/>
    </source>
</evidence>
<keyword evidence="9" id="KW-1185">Reference proteome</keyword>
<dbReference type="InterPro" id="IPR036388">
    <property type="entry name" value="WH-like_DNA-bd_sf"/>
</dbReference>
<keyword evidence="3" id="KW-0731">Sigma factor</keyword>
<evidence type="ECO:0000313" key="9">
    <source>
        <dbReference type="Proteomes" id="UP000280792"/>
    </source>
</evidence>
<feature type="region of interest" description="Disordered" evidence="5">
    <location>
        <begin position="162"/>
        <end position="184"/>
    </location>
</feature>
<dbReference type="InterPro" id="IPR007627">
    <property type="entry name" value="RNA_pol_sigma70_r2"/>
</dbReference>
<evidence type="ECO:0000256" key="5">
    <source>
        <dbReference type="SAM" id="MobiDB-lite"/>
    </source>
</evidence>
<dbReference type="PANTHER" id="PTHR43133:SF25">
    <property type="entry name" value="RNA POLYMERASE SIGMA FACTOR RFAY-RELATED"/>
    <property type="match status" value="1"/>
</dbReference>
<keyword evidence="2" id="KW-0805">Transcription regulation</keyword>
<dbReference type="InterPro" id="IPR013249">
    <property type="entry name" value="RNA_pol_sigma70_r4_t2"/>
</dbReference>
<reference evidence="8 9" key="1">
    <citation type="submission" date="2018-08" db="EMBL/GenBank/DDBJ databases">
        <authorList>
            <person name="Khan S.A."/>
        </authorList>
    </citation>
    <scope>NUCLEOTIDE SEQUENCE [LARGE SCALE GENOMIC DNA]</scope>
    <source>
        <strain evidence="8 9">GTF-13</strain>
    </source>
</reference>
<comment type="caution">
    <text evidence="8">The sequence shown here is derived from an EMBL/GenBank/DDBJ whole genome shotgun (WGS) entry which is preliminary data.</text>
</comment>
<evidence type="ECO:0000313" key="8">
    <source>
        <dbReference type="EMBL" id="RRJ84309.1"/>
    </source>
</evidence>
<feature type="compositionally biased region" description="Polar residues" evidence="5">
    <location>
        <begin position="162"/>
        <end position="171"/>
    </location>
</feature>
<evidence type="ECO:0000259" key="6">
    <source>
        <dbReference type="Pfam" id="PF04542"/>
    </source>
</evidence>
<dbReference type="Proteomes" id="UP000280792">
    <property type="component" value="Unassembled WGS sequence"/>
</dbReference>
<organism evidence="8 9">
    <name type="scientific">Aestuariirhabdus litorea</name>
    <dbReference type="NCBI Taxonomy" id="2528527"/>
    <lineage>
        <taxon>Bacteria</taxon>
        <taxon>Pseudomonadati</taxon>
        <taxon>Pseudomonadota</taxon>
        <taxon>Gammaproteobacteria</taxon>
        <taxon>Oceanospirillales</taxon>
        <taxon>Aestuariirhabdaceae</taxon>
        <taxon>Aestuariirhabdus</taxon>
    </lineage>
</organism>
<sequence length="184" mass="21439">MIKTLRERKLKRALTDLYPRMQRFALRLCNDHHDAEDLVQQAYSRALERLEQFEEGTRLDSWMYRIVQNIYFNQRNAQAVVQRKRPYLVIENEQPDSSQQLESRKQLEQVLDLLAAMPEAYRLVLLMVSIEGLSYKEVAATLGIPIGTVTSRLARARKTISEQCNSPTVQPEKSAVGTRKERFQ</sequence>
<dbReference type="SUPFAM" id="SSF88946">
    <property type="entry name" value="Sigma2 domain of RNA polymerase sigma factors"/>
    <property type="match status" value="1"/>
</dbReference>
<dbReference type="InterPro" id="IPR013325">
    <property type="entry name" value="RNA_pol_sigma_r2"/>
</dbReference>